<organism evidence="3">
    <name type="scientific">Thelazia callipaeda</name>
    <name type="common">Oriental eyeworm</name>
    <name type="synonym">Parasitic nematode</name>
    <dbReference type="NCBI Taxonomy" id="103827"/>
    <lineage>
        <taxon>Eukaryota</taxon>
        <taxon>Metazoa</taxon>
        <taxon>Ecdysozoa</taxon>
        <taxon>Nematoda</taxon>
        <taxon>Chromadorea</taxon>
        <taxon>Rhabditida</taxon>
        <taxon>Spirurina</taxon>
        <taxon>Spiruromorpha</taxon>
        <taxon>Thelazioidea</taxon>
        <taxon>Thelaziidae</taxon>
        <taxon>Thelazia</taxon>
    </lineage>
</organism>
<dbReference type="WBParaSite" id="TCLT_0000958001-mRNA-1">
    <property type="protein sequence ID" value="TCLT_0000958001-mRNA-1"/>
    <property type="gene ID" value="TCLT_0000958001"/>
</dbReference>
<evidence type="ECO:0000313" key="2">
    <source>
        <dbReference type="Proteomes" id="UP000276776"/>
    </source>
</evidence>
<evidence type="ECO:0000313" key="3">
    <source>
        <dbReference type="WBParaSite" id="TCLT_0000958001-mRNA-1"/>
    </source>
</evidence>
<dbReference type="Proteomes" id="UP000276776">
    <property type="component" value="Unassembled WGS sequence"/>
</dbReference>
<dbReference type="OMA" id="YEFEMSH"/>
<protein>
    <submittedName>
        <fullName evidence="3">CA domain-containing protein</fullName>
    </submittedName>
</protein>
<sequence length="176" mass="19896">TSIGAIVYRIDPEIVPFDITPFSGDIFSRHGIPNGHYHFDVVATDSSGQEARANVRISVGTGMGRKYRFKDKVKDSERNQESTSDRHFLRNKRNLGHDILLTLKENHSLGLLKTKINLDSNENIMLAPITTDYLRIHNNGSIELIKQLNYELEMSHQAAVQISGPLKGMLNYFISE</sequence>
<evidence type="ECO:0000313" key="1">
    <source>
        <dbReference type="EMBL" id="VDN07216.1"/>
    </source>
</evidence>
<dbReference type="OrthoDB" id="5811893at2759"/>
<dbReference type="STRING" id="103827.A0A0N5D8Y3"/>
<reference evidence="3" key="1">
    <citation type="submission" date="2017-02" db="UniProtKB">
        <authorList>
            <consortium name="WormBaseParasite"/>
        </authorList>
    </citation>
    <scope>IDENTIFICATION</scope>
</reference>
<name>A0A0N5D8Y3_THECL</name>
<accession>A0A0N5D8Y3</accession>
<gene>
    <name evidence="1" type="ORF">TCLT_LOCUS9571</name>
</gene>
<dbReference type="CDD" id="cd11304">
    <property type="entry name" value="Cadherin_repeat"/>
    <property type="match status" value="1"/>
</dbReference>
<keyword evidence="2" id="KW-1185">Reference proteome</keyword>
<proteinExistence type="predicted"/>
<reference evidence="1 2" key="2">
    <citation type="submission" date="2018-11" db="EMBL/GenBank/DDBJ databases">
        <authorList>
            <consortium name="Pathogen Informatics"/>
        </authorList>
    </citation>
    <scope>NUCLEOTIDE SEQUENCE [LARGE SCALE GENOMIC DNA]</scope>
</reference>
<dbReference type="AlphaFoldDB" id="A0A0N5D8Y3"/>
<dbReference type="EMBL" id="UYYF01004828">
    <property type="protein sequence ID" value="VDN07216.1"/>
    <property type="molecule type" value="Genomic_DNA"/>
</dbReference>